<keyword evidence="3 5" id="KW-1133">Transmembrane helix</keyword>
<dbReference type="Pfam" id="PF04893">
    <property type="entry name" value="Yip1"/>
    <property type="match status" value="1"/>
</dbReference>
<organism evidence="7 8">
    <name type="scientific">Elizabethkingia miricola</name>
    <name type="common">Chryseobacterium miricola</name>
    <dbReference type="NCBI Taxonomy" id="172045"/>
    <lineage>
        <taxon>Bacteria</taxon>
        <taxon>Pseudomonadati</taxon>
        <taxon>Bacteroidota</taxon>
        <taxon>Flavobacteriia</taxon>
        <taxon>Flavobacteriales</taxon>
        <taxon>Weeksellaceae</taxon>
        <taxon>Elizabethkingia</taxon>
    </lineage>
</organism>
<keyword evidence="8" id="KW-1185">Reference proteome</keyword>
<feature type="domain" description="Yip1" evidence="6">
    <location>
        <begin position="19"/>
        <end position="186"/>
    </location>
</feature>
<dbReference type="InterPro" id="IPR006977">
    <property type="entry name" value="Yip1_dom"/>
</dbReference>
<evidence type="ECO:0000256" key="5">
    <source>
        <dbReference type="SAM" id="Phobius"/>
    </source>
</evidence>
<evidence type="ECO:0000256" key="1">
    <source>
        <dbReference type="ARBA" id="ARBA00004141"/>
    </source>
</evidence>
<protein>
    <recommendedName>
        <fullName evidence="6">Yip1 domain-containing protein</fullName>
    </recommendedName>
</protein>
<feature type="transmembrane region" description="Helical" evidence="5">
    <location>
        <begin position="133"/>
        <end position="158"/>
    </location>
</feature>
<evidence type="ECO:0000256" key="2">
    <source>
        <dbReference type="ARBA" id="ARBA00022692"/>
    </source>
</evidence>
<evidence type="ECO:0000256" key="3">
    <source>
        <dbReference type="ARBA" id="ARBA00022989"/>
    </source>
</evidence>
<feature type="transmembrane region" description="Helical" evidence="5">
    <location>
        <begin position="89"/>
        <end position="113"/>
    </location>
</feature>
<comment type="caution">
    <text evidence="7">The sequence shown here is derived from an EMBL/GenBank/DDBJ whole genome shotgun (WGS) entry which is preliminary data.</text>
</comment>
<dbReference type="RefSeq" id="WP_065081888.1">
    <property type="nucleotide sequence ID" value="NZ_FLSS01000006.1"/>
</dbReference>
<dbReference type="Proteomes" id="UP000324513">
    <property type="component" value="Unassembled WGS sequence"/>
</dbReference>
<keyword evidence="4 5" id="KW-0472">Membrane</keyword>
<dbReference type="EMBL" id="VNHK01000009">
    <property type="protein sequence ID" value="TYO89728.1"/>
    <property type="molecule type" value="Genomic_DNA"/>
</dbReference>
<feature type="transmembrane region" description="Helical" evidence="5">
    <location>
        <begin position="170"/>
        <end position="192"/>
    </location>
</feature>
<evidence type="ECO:0000256" key="4">
    <source>
        <dbReference type="ARBA" id="ARBA00023136"/>
    </source>
</evidence>
<evidence type="ECO:0000313" key="7">
    <source>
        <dbReference type="EMBL" id="TYO89728.1"/>
    </source>
</evidence>
<reference evidence="7 8" key="1">
    <citation type="submission" date="2019-07" db="EMBL/GenBank/DDBJ databases">
        <title>Genomic Encyclopedia of Archaeal and Bacterial Type Strains, Phase II (KMG-II): from individual species to whole genera.</title>
        <authorList>
            <person name="Goeker M."/>
        </authorList>
    </citation>
    <scope>NUCLEOTIDE SEQUENCE [LARGE SCALE GENOMIC DNA]</scope>
    <source>
        <strain evidence="7 8">DSM 14571</strain>
    </source>
</reference>
<comment type="subcellular location">
    <subcellularLocation>
        <location evidence="1">Membrane</location>
        <topology evidence="1">Multi-pass membrane protein</topology>
    </subcellularLocation>
</comment>
<name>A0ABY3NDS4_ELIMR</name>
<gene>
    <name evidence="7" type="ORF">LX74_02720</name>
</gene>
<proteinExistence type="predicted"/>
<evidence type="ECO:0000313" key="8">
    <source>
        <dbReference type="Proteomes" id="UP000324513"/>
    </source>
</evidence>
<sequence length="194" mass="22442">MNWKTLFNPFENYSEKALLIYGIIFLCINIYFQQLYGIKMQSIFNEKETLKVYTFQSIIFNTLICNLVGIITLLILGKFINKNTRVIDVVNTILISQIPYILVIPLTQLSFIHNASNNVIKTVGKIPKQIPPLGDLIIITFFGTFLLSIIIYSYILLFKGFKTACNMKKRLHVILFIISVILFTLIYSTSYYEN</sequence>
<evidence type="ECO:0000259" key="6">
    <source>
        <dbReference type="Pfam" id="PF04893"/>
    </source>
</evidence>
<feature type="transmembrane region" description="Helical" evidence="5">
    <location>
        <begin position="58"/>
        <end position="77"/>
    </location>
</feature>
<feature type="transmembrane region" description="Helical" evidence="5">
    <location>
        <begin position="18"/>
        <end position="38"/>
    </location>
</feature>
<accession>A0ABY3NDS4</accession>
<keyword evidence="2 5" id="KW-0812">Transmembrane</keyword>